<organism evidence="2 3">
    <name type="scientific">Acetobacterium tundrae</name>
    <dbReference type="NCBI Taxonomy" id="132932"/>
    <lineage>
        <taxon>Bacteria</taxon>
        <taxon>Bacillati</taxon>
        <taxon>Bacillota</taxon>
        <taxon>Clostridia</taxon>
        <taxon>Eubacteriales</taxon>
        <taxon>Eubacteriaceae</taxon>
        <taxon>Acetobacterium</taxon>
    </lineage>
</organism>
<dbReference type="NCBIfam" id="TIGR00268">
    <property type="entry name" value="ATP-dependent sacrificial sulfur transferase LarE"/>
    <property type="match status" value="1"/>
</dbReference>
<keyword evidence="3" id="KW-1185">Reference proteome</keyword>
<dbReference type="EMBL" id="WJBB01000006">
    <property type="protein sequence ID" value="MBC3796791.1"/>
    <property type="molecule type" value="Genomic_DNA"/>
</dbReference>
<dbReference type="SUPFAM" id="SSF52402">
    <property type="entry name" value="Adenine nucleotide alpha hydrolases-like"/>
    <property type="match status" value="1"/>
</dbReference>
<feature type="domain" description="NAD/GMP synthase" evidence="1">
    <location>
        <begin position="8"/>
        <end position="82"/>
    </location>
</feature>
<dbReference type="CDD" id="cd01990">
    <property type="entry name" value="LarE-like"/>
    <property type="match status" value="1"/>
</dbReference>
<dbReference type="Pfam" id="PF02540">
    <property type="entry name" value="NAD_synthase"/>
    <property type="match status" value="1"/>
</dbReference>
<proteinExistence type="predicted"/>
<dbReference type="Gene3D" id="3.40.50.620">
    <property type="entry name" value="HUPs"/>
    <property type="match status" value="1"/>
</dbReference>
<accession>A0ABR6WKM4</accession>
<evidence type="ECO:0000313" key="2">
    <source>
        <dbReference type="EMBL" id="MBC3796791.1"/>
    </source>
</evidence>
<dbReference type="GO" id="GO:0016740">
    <property type="term" value="F:transferase activity"/>
    <property type="evidence" value="ECO:0007669"/>
    <property type="project" value="UniProtKB-KW"/>
</dbReference>
<dbReference type="InterPro" id="IPR005232">
    <property type="entry name" value="LarE"/>
</dbReference>
<dbReference type="RefSeq" id="WP_148605515.1">
    <property type="nucleotide sequence ID" value="NZ_RXYB01000021.1"/>
</dbReference>
<dbReference type="PANTHER" id="PTHR43169:SF2">
    <property type="entry name" value="NAD_GMP SYNTHASE DOMAIN-CONTAINING PROTEIN"/>
    <property type="match status" value="1"/>
</dbReference>
<dbReference type="InterPro" id="IPR014729">
    <property type="entry name" value="Rossmann-like_a/b/a_fold"/>
</dbReference>
<sequence length="268" mass="30193">MDNISNKYDRLQDYLKSLNSVAVAFSGGVDSTFLLKVAHDVLGKNAIAVTARSESFPKRELSEAEAFTTANNIEHIVIDSEELDIEGFSHNPKNRCYLCKTELFSKIKAIAADRQLENVIEGSNTDDNGDYRPGLLAVAELDIKSPLRFAELSKDEIRHLSRELGLPTWNKQSFACLSSRFPYGETITPDRLNMIDQAEQTLLDLGLHQVRVRYHGNLARIETDENGFDTLLNKEIRNKINDAFKKIGFTYIALDLKGYRTGSMNETL</sequence>
<protein>
    <submittedName>
        <fullName evidence="2">ATP-dependent sacrificial sulfur transferase LarE</fullName>
    </submittedName>
</protein>
<keyword evidence="2" id="KW-0808">Transferase</keyword>
<dbReference type="InterPro" id="IPR052188">
    <property type="entry name" value="Ni-pincer_cofactor_biosynth"/>
</dbReference>
<dbReference type="Proteomes" id="UP000653358">
    <property type="component" value="Unassembled WGS sequence"/>
</dbReference>
<evidence type="ECO:0000259" key="1">
    <source>
        <dbReference type="Pfam" id="PF02540"/>
    </source>
</evidence>
<evidence type="ECO:0000313" key="3">
    <source>
        <dbReference type="Proteomes" id="UP000653358"/>
    </source>
</evidence>
<name>A0ABR6WKM4_9FIRM</name>
<dbReference type="PIRSF" id="PIRSF006661">
    <property type="entry name" value="PP-lp_UCP006661"/>
    <property type="match status" value="1"/>
</dbReference>
<gene>
    <name evidence="2" type="primary">larE</name>
    <name evidence="2" type="ORF">GH807_06970</name>
</gene>
<reference evidence="2 3" key="1">
    <citation type="journal article" date="2020" name="mSystems">
        <title>Defining Genomic and Predicted Metabolic Features of the Acetobacterium Genus.</title>
        <authorList>
            <person name="Ross D.E."/>
            <person name="Marshall C.W."/>
            <person name="Gulliver D."/>
            <person name="May H.D."/>
            <person name="Norman R.S."/>
        </authorList>
    </citation>
    <scope>NUCLEOTIDE SEQUENCE [LARGE SCALE GENOMIC DNA]</scope>
    <source>
        <strain evidence="2 3">DSM 9173</strain>
    </source>
</reference>
<dbReference type="PANTHER" id="PTHR43169">
    <property type="entry name" value="EXSB FAMILY PROTEIN"/>
    <property type="match status" value="1"/>
</dbReference>
<comment type="caution">
    <text evidence="2">The sequence shown here is derived from an EMBL/GenBank/DDBJ whole genome shotgun (WGS) entry which is preliminary data.</text>
</comment>
<dbReference type="InterPro" id="IPR022310">
    <property type="entry name" value="NAD/GMP_synthase"/>
</dbReference>